<dbReference type="PANTHER" id="PTHR43391:SF82">
    <property type="entry name" value="OXIDOREDUCTASE SADH-RELATED"/>
    <property type="match status" value="1"/>
</dbReference>
<dbReference type="Gene3D" id="3.40.50.720">
    <property type="entry name" value="NAD(P)-binding Rossmann-like Domain"/>
    <property type="match status" value="1"/>
</dbReference>
<dbReference type="InterPro" id="IPR057326">
    <property type="entry name" value="KR_dom"/>
</dbReference>
<dbReference type="Proteomes" id="UP001236585">
    <property type="component" value="Chromosome"/>
</dbReference>
<dbReference type="SMART" id="SM00822">
    <property type="entry name" value="PKS_KR"/>
    <property type="match status" value="1"/>
</dbReference>
<gene>
    <name evidence="5" type="ORF">PT015_10860</name>
</gene>
<evidence type="ECO:0000313" key="5">
    <source>
        <dbReference type="EMBL" id="WIM89876.1"/>
    </source>
</evidence>
<dbReference type="PRINTS" id="PR00080">
    <property type="entry name" value="SDRFAMILY"/>
</dbReference>
<name>A0ABY8W3E0_9MYCO</name>
<dbReference type="InterPro" id="IPR036291">
    <property type="entry name" value="NAD(P)-bd_dom_sf"/>
</dbReference>
<keyword evidence="6" id="KW-1185">Reference proteome</keyword>
<evidence type="ECO:0000256" key="3">
    <source>
        <dbReference type="RuleBase" id="RU000363"/>
    </source>
</evidence>
<dbReference type="InterPro" id="IPR002347">
    <property type="entry name" value="SDR_fam"/>
</dbReference>
<accession>A0ABY8W3E0</accession>
<proteinExistence type="inferred from homology"/>
<dbReference type="PRINTS" id="PR00081">
    <property type="entry name" value="GDHRDH"/>
</dbReference>
<keyword evidence="2" id="KW-0560">Oxidoreductase</keyword>
<feature type="domain" description="Ketoreductase" evidence="4">
    <location>
        <begin position="7"/>
        <end position="193"/>
    </location>
</feature>
<sequence length="276" mass="29567">MEGFAGKVAVVTGAGSGIGQALALELGRSGASLAISDVDLEGLADTEEQLKAISVPVRSDRLDVTEREAFQVYADHIKEHYGKVNQIYNNAGIAFTGDVEVTQFKEIEKVMDVDFWGVVNGTKAFLPHLIDSGDGHVINISSLFGLMAMPGQAAYNAAKFAVRGFTESLAQEMVHNGHPVRVTSVHPGGIKTAIARNSLAADGVNPEKVAKLFDRRLANTTTRRAAEIILDGVRQKKVRVLVGPDAVVLDALVRLSGPSYQRLFAPVIARLKPPSR</sequence>
<protein>
    <submittedName>
        <fullName evidence="5">SDR family oxidoreductase</fullName>
    </submittedName>
</protein>
<comment type="similarity">
    <text evidence="1 3">Belongs to the short-chain dehydrogenases/reductases (SDR) family.</text>
</comment>
<dbReference type="PROSITE" id="PS00061">
    <property type="entry name" value="ADH_SHORT"/>
    <property type="match status" value="1"/>
</dbReference>
<dbReference type="RefSeq" id="WP_285190620.1">
    <property type="nucleotide sequence ID" value="NZ_CP126981.1"/>
</dbReference>
<evidence type="ECO:0000256" key="2">
    <source>
        <dbReference type="ARBA" id="ARBA00023002"/>
    </source>
</evidence>
<evidence type="ECO:0000313" key="6">
    <source>
        <dbReference type="Proteomes" id="UP001236585"/>
    </source>
</evidence>
<dbReference type="Pfam" id="PF00106">
    <property type="entry name" value="adh_short"/>
    <property type="match status" value="1"/>
</dbReference>
<evidence type="ECO:0000259" key="4">
    <source>
        <dbReference type="SMART" id="SM00822"/>
    </source>
</evidence>
<evidence type="ECO:0000256" key="1">
    <source>
        <dbReference type="ARBA" id="ARBA00006484"/>
    </source>
</evidence>
<dbReference type="CDD" id="cd05233">
    <property type="entry name" value="SDR_c"/>
    <property type="match status" value="1"/>
</dbReference>
<dbReference type="PANTHER" id="PTHR43391">
    <property type="entry name" value="RETINOL DEHYDROGENASE-RELATED"/>
    <property type="match status" value="1"/>
</dbReference>
<dbReference type="InterPro" id="IPR020904">
    <property type="entry name" value="Sc_DH/Rdtase_CS"/>
</dbReference>
<dbReference type="SUPFAM" id="SSF51735">
    <property type="entry name" value="NAD(P)-binding Rossmann-fold domains"/>
    <property type="match status" value="1"/>
</dbReference>
<dbReference type="EMBL" id="CP126981">
    <property type="protein sequence ID" value="WIM89876.1"/>
    <property type="molecule type" value="Genomic_DNA"/>
</dbReference>
<reference evidence="5 6" key="1">
    <citation type="journal article" date="2023" name="Microbiol. Resour. Announc.">
        <title>Complete Genome Sequence of Mycobacterium wuenschmanii, a novel Nontuberculous Mycobacterium Isolated from a captive population of Amazon Milk Frogs.</title>
        <authorList>
            <person name="Hicks J."/>
            <person name="Zeineldin M."/>
            <person name="Ward H."/>
            <person name="Wuenschmann A."/>
            <person name="Camp P."/>
            <person name="Farrell D."/>
            <person name="Lehman K."/>
            <person name="Thacker T."/>
            <person name="Cuthbert E."/>
        </authorList>
    </citation>
    <scope>NUCLEOTIDE SEQUENCE [LARGE SCALE GENOMIC DNA]</scope>
    <source>
        <strain evidence="5 6">Wuenschmanii</strain>
    </source>
</reference>
<organism evidence="5 6">
    <name type="scientific">Candidatus Mycobacterium wuenschmannii</name>
    <dbReference type="NCBI Taxonomy" id="3027808"/>
    <lineage>
        <taxon>Bacteria</taxon>
        <taxon>Bacillati</taxon>
        <taxon>Actinomycetota</taxon>
        <taxon>Actinomycetes</taxon>
        <taxon>Mycobacteriales</taxon>
        <taxon>Mycobacteriaceae</taxon>
        <taxon>Mycobacterium</taxon>
    </lineage>
</organism>